<dbReference type="PATRIC" id="fig|1393735.3.peg.4537"/>
<dbReference type="InterPro" id="IPR010982">
    <property type="entry name" value="Lambda_DNA-bd_dom_sf"/>
</dbReference>
<dbReference type="GO" id="GO:0003677">
    <property type="term" value="F:DNA binding"/>
    <property type="evidence" value="ECO:0007669"/>
    <property type="project" value="InterPro"/>
</dbReference>
<name>A0A081RQK4_PHOTE</name>
<gene>
    <name evidence="2" type="ORF">MEG1DRAFT_04449</name>
</gene>
<evidence type="ECO:0000313" key="2">
    <source>
        <dbReference type="EMBL" id="KER00957.1"/>
    </source>
</evidence>
<dbReference type="SUPFAM" id="SSF47413">
    <property type="entry name" value="lambda repressor-like DNA-binding domains"/>
    <property type="match status" value="1"/>
</dbReference>
<feature type="domain" description="HTH cro/C1-type" evidence="1">
    <location>
        <begin position="32"/>
        <end position="87"/>
    </location>
</feature>
<dbReference type="Proteomes" id="UP000028002">
    <property type="component" value="Unassembled WGS sequence"/>
</dbReference>
<dbReference type="CDD" id="cd00093">
    <property type="entry name" value="HTH_XRE"/>
    <property type="match status" value="1"/>
</dbReference>
<dbReference type="RefSeq" id="WP_036841735.1">
    <property type="nucleotide sequence ID" value="NZ_CAWLUD010000122.1"/>
</dbReference>
<reference evidence="2 3" key="1">
    <citation type="submission" date="2014-03" db="EMBL/GenBank/DDBJ databases">
        <title>Draft Genome of Photorhabdus temperata Meg1.</title>
        <authorList>
            <person name="Hurst S.G.IV."/>
            <person name="Morris K."/>
            <person name="Thomas K."/>
            <person name="Tisa L.S."/>
        </authorList>
    </citation>
    <scope>NUCLEOTIDE SEQUENCE [LARGE SCALE GENOMIC DNA]</scope>
    <source>
        <strain evidence="2 3">Meg1</strain>
    </source>
</reference>
<comment type="caution">
    <text evidence="2">The sequence shown here is derived from an EMBL/GenBank/DDBJ whole genome shotgun (WGS) entry which is preliminary data.</text>
</comment>
<dbReference type="Pfam" id="PF13744">
    <property type="entry name" value="HTH_37"/>
    <property type="match status" value="1"/>
</dbReference>
<organism evidence="2 3">
    <name type="scientific">Photorhabdus temperata subsp. temperata Meg1</name>
    <dbReference type="NCBI Taxonomy" id="1393735"/>
    <lineage>
        <taxon>Bacteria</taxon>
        <taxon>Pseudomonadati</taxon>
        <taxon>Pseudomonadota</taxon>
        <taxon>Gammaproteobacteria</taxon>
        <taxon>Enterobacterales</taxon>
        <taxon>Morganellaceae</taxon>
        <taxon>Photorhabdus</taxon>
    </lineage>
</organism>
<evidence type="ECO:0000259" key="1">
    <source>
        <dbReference type="PROSITE" id="PS50943"/>
    </source>
</evidence>
<dbReference type="EMBL" id="JGVH01000122">
    <property type="protein sequence ID" value="KER00957.1"/>
    <property type="molecule type" value="Genomic_DNA"/>
</dbReference>
<protein>
    <submittedName>
        <fullName evidence="2">Putative conserved small protein</fullName>
    </submittedName>
</protein>
<proteinExistence type="predicted"/>
<accession>A0A081RQK4</accession>
<dbReference type="InterPro" id="IPR001387">
    <property type="entry name" value="Cro/C1-type_HTH"/>
</dbReference>
<dbReference type="InterPro" id="IPR039554">
    <property type="entry name" value="HigA2-like_HTH"/>
</dbReference>
<dbReference type="AlphaFoldDB" id="A0A081RQK4"/>
<dbReference type="Gene3D" id="1.10.260.40">
    <property type="entry name" value="lambda repressor-like DNA-binding domains"/>
    <property type="match status" value="1"/>
</dbReference>
<dbReference type="PROSITE" id="PS50943">
    <property type="entry name" value="HTH_CROC1"/>
    <property type="match status" value="1"/>
</dbReference>
<sequence length="95" mass="10702">MITTFDNVWDAIEDTPQQAENMKVRSKLVDVLKSYIEKTQLTQKQAAENFGVTQPRISDLMRGKISVFSIDMLINMMASAGLHISNIEIAEEITV</sequence>
<evidence type="ECO:0000313" key="3">
    <source>
        <dbReference type="Proteomes" id="UP000028002"/>
    </source>
</evidence>